<evidence type="ECO:0000256" key="3">
    <source>
        <dbReference type="ARBA" id="ARBA00023014"/>
    </source>
</evidence>
<keyword evidence="2" id="KW-0408">Iron</keyword>
<dbReference type="EMBL" id="FOWD01000013">
    <property type="protein sequence ID" value="SFO22146.1"/>
    <property type="molecule type" value="Genomic_DNA"/>
</dbReference>
<dbReference type="InterPro" id="IPR042128">
    <property type="entry name" value="NuoE_dom"/>
</dbReference>
<dbReference type="SUPFAM" id="SSF52833">
    <property type="entry name" value="Thioredoxin-like"/>
    <property type="match status" value="1"/>
</dbReference>
<dbReference type="Gene3D" id="3.40.30.10">
    <property type="entry name" value="Glutaredoxin"/>
    <property type="match status" value="1"/>
</dbReference>
<dbReference type="Pfam" id="PF01257">
    <property type="entry name" value="2Fe-2S_thioredx"/>
    <property type="match status" value="1"/>
</dbReference>
<keyword evidence="3" id="KW-0411">Iron-sulfur</keyword>
<dbReference type="InterPro" id="IPR028431">
    <property type="entry name" value="NADP_DH_HndA-like"/>
</dbReference>
<sequence>MKEQYEKLEELLDYYSDNYNNINSDQEAIKQLLHETQEIFDYLPADALQKISDKLDIKLSALSAFIKLIPQLKGENFKHKLTVCSGPRCGAKGGATILNAVEKELNVKPGKVTKDGTFLLVTQNCLKKCKTSPNIKIDEDIYHNVTVQNIPDIIKKYKK</sequence>
<protein>
    <submittedName>
        <fullName evidence="4">NADH-quinone oxidoreductase subunit E</fullName>
    </submittedName>
</protein>
<name>A0A1I5FEX6_9FIRM</name>
<reference evidence="4 5" key="1">
    <citation type="submission" date="2016-10" db="EMBL/GenBank/DDBJ databases">
        <authorList>
            <person name="de Groot N.N."/>
        </authorList>
    </citation>
    <scope>NUCLEOTIDE SEQUENCE [LARGE SCALE GENOMIC DNA]</scope>
    <source>
        <strain evidence="4 5">DSM 1283</strain>
    </source>
</reference>
<gene>
    <name evidence="4" type="ORF">SAMN04489757_11386</name>
</gene>
<keyword evidence="1" id="KW-0479">Metal-binding</keyword>
<dbReference type="Gene3D" id="1.10.10.1590">
    <property type="entry name" value="NADH-quinone oxidoreductase subunit E"/>
    <property type="match status" value="1"/>
</dbReference>
<dbReference type="GO" id="GO:0046872">
    <property type="term" value="F:metal ion binding"/>
    <property type="evidence" value="ECO:0007669"/>
    <property type="project" value="UniProtKB-KW"/>
</dbReference>
<evidence type="ECO:0000256" key="2">
    <source>
        <dbReference type="ARBA" id="ARBA00023004"/>
    </source>
</evidence>
<dbReference type="Proteomes" id="UP000198806">
    <property type="component" value="Unassembled WGS sequence"/>
</dbReference>
<dbReference type="AlphaFoldDB" id="A0A1I5FEX6"/>
<evidence type="ECO:0000313" key="4">
    <source>
        <dbReference type="EMBL" id="SFO22146.1"/>
    </source>
</evidence>
<dbReference type="STRING" id="1527.SAMN04489757_11386"/>
<dbReference type="GO" id="GO:0051536">
    <property type="term" value="F:iron-sulfur cluster binding"/>
    <property type="evidence" value="ECO:0007669"/>
    <property type="project" value="UniProtKB-KW"/>
</dbReference>
<organism evidence="4 5">
    <name type="scientific">Anaerocolumna aminovalerica</name>
    <dbReference type="NCBI Taxonomy" id="1527"/>
    <lineage>
        <taxon>Bacteria</taxon>
        <taxon>Bacillati</taxon>
        <taxon>Bacillota</taxon>
        <taxon>Clostridia</taxon>
        <taxon>Lachnospirales</taxon>
        <taxon>Lachnospiraceae</taxon>
        <taxon>Anaerocolumna</taxon>
    </lineage>
</organism>
<evidence type="ECO:0000256" key="1">
    <source>
        <dbReference type="ARBA" id="ARBA00022723"/>
    </source>
</evidence>
<dbReference type="InterPro" id="IPR036249">
    <property type="entry name" value="Thioredoxin-like_sf"/>
</dbReference>
<dbReference type="OrthoDB" id="1971655at2"/>
<proteinExistence type="predicted"/>
<dbReference type="PANTHER" id="PTHR43342">
    <property type="entry name" value="NADH-QUINONE OXIDOREDUCTASE, E SUBUNIT"/>
    <property type="match status" value="1"/>
</dbReference>
<dbReference type="InterPro" id="IPR041921">
    <property type="entry name" value="NuoE_N"/>
</dbReference>
<accession>A0A1I5FEX6</accession>
<evidence type="ECO:0000313" key="5">
    <source>
        <dbReference type="Proteomes" id="UP000198806"/>
    </source>
</evidence>
<dbReference type="PANTHER" id="PTHR43342:SF2">
    <property type="entry name" value="POTENTIAL NAD-REDUCING HYDROGENASE SUBUNIT"/>
    <property type="match status" value="1"/>
</dbReference>
<dbReference type="RefSeq" id="WP_091686351.1">
    <property type="nucleotide sequence ID" value="NZ_BAABFM010000027.1"/>
</dbReference>
<keyword evidence="5" id="KW-1185">Reference proteome</keyword>
<dbReference type="CDD" id="cd03064">
    <property type="entry name" value="TRX_Fd_NuoE"/>
    <property type="match status" value="1"/>
</dbReference>